<organism evidence="1 2">
    <name type="scientific">Entomophthora muscae</name>
    <dbReference type="NCBI Taxonomy" id="34485"/>
    <lineage>
        <taxon>Eukaryota</taxon>
        <taxon>Fungi</taxon>
        <taxon>Fungi incertae sedis</taxon>
        <taxon>Zoopagomycota</taxon>
        <taxon>Entomophthoromycotina</taxon>
        <taxon>Entomophthoromycetes</taxon>
        <taxon>Entomophthorales</taxon>
        <taxon>Entomophthoraceae</taxon>
        <taxon>Entomophthora</taxon>
    </lineage>
</organism>
<gene>
    <name evidence="1" type="ORF">DSO57_1019941</name>
</gene>
<evidence type="ECO:0000313" key="2">
    <source>
        <dbReference type="Proteomes" id="UP001165960"/>
    </source>
</evidence>
<sequence length="202" mass="21925">MQEKKTVVALCALGRESKSKTESENKNKKRTRGKQKLLDFKKSIQSLPFGKGHNICPHLKQMKGNQPGWATVKFTTSNPNGVNDALNHPMGIAQSEVGLKIIEKLSNFLDSPLLNFSVSKSDSIPGSDDSLNSDSNLKARQGTSSPLLAHSILPGPRMGQTKTLYCIGSTPAIEQLRDCQGPTLQGINFPADGPRPLHLILL</sequence>
<reference evidence="1" key="1">
    <citation type="submission" date="2022-04" db="EMBL/GenBank/DDBJ databases">
        <title>Genome of the entomopathogenic fungus Entomophthora muscae.</title>
        <authorList>
            <person name="Elya C."/>
            <person name="Lovett B.R."/>
            <person name="Lee E."/>
            <person name="Macias A.M."/>
            <person name="Hajek A.E."/>
            <person name="De Bivort B.L."/>
            <person name="Kasson M.T."/>
            <person name="De Fine Licht H.H."/>
            <person name="Stajich J.E."/>
        </authorList>
    </citation>
    <scope>NUCLEOTIDE SEQUENCE</scope>
    <source>
        <strain evidence="1">Berkeley</strain>
    </source>
</reference>
<keyword evidence="2" id="KW-1185">Reference proteome</keyword>
<evidence type="ECO:0000313" key="1">
    <source>
        <dbReference type="EMBL" id="KAJ9057724.1"/>
    </source>
</evidence>
<proteinExistence type="predicted"/>
<comment type="caution">
    <text evidence="1">The sequence shown here is derived from an EMBL/GenBank/DDBJ whole genome shotgun (WGS) entry which is preliminary data.</text>
</comment>
<protein>
    <submittedName>
        <fullName evidence="1">Uncharacterized protein</fullName>
    </submittedName>
</protein>
<accession>A0ACC2S5V7</accession>
<dbReference type="Proteomes" id="UP001165960">
    <property type="component" value="Unassembled WGS sequence"/>
</dbReference>
<name>A0ACC2S5V7_9FUNG</name>
<dbReference type="EMBL" id="QTSX02005771">
    <property type="protein sequence ID" value="KAJ9057724.1"/>
    <property type="molecule type" value="Genomic_DNA"/>
</dbReference>